<accession>A0A3Q3AK03</accession>
<dbReference type="CTD" id="3827"/>
<sequence>MMRSGVGLCILGLLSLCSSVSGQEAGEVQHGVFIFCDDPSVEKAVSSALHKLNKGLIAGHKLALFQILSAKKSENGSDSVYALEFTSRKSDCSAGSSKHWSDCNYLQSGPRAPISCNATVHVTETETHTKQVECLFEKHIDSDKAPTCMGCPLEIDENSEELKVPLSASVSKFNSMSNSTHLFTLHSVGHATRQVVAGFRFKLRFDMKKTTCAKDEHKDLNDLCVPDEENLEFVNCNSTVDMAPWRLEQPVTHTQCEPGALPPILIIRRRPPGWSPLRTVLSSPSPSLSTPEVSTTSAPAKEESSEEDTKTSKQSAPNDNDNPFHCPSKPWKPFKRVHKPAKANIPPSVEGALSDTDLLSS</sequence>
<dbReference type="InterPro" id="IPR000010">
    <property type="entry name" value="Cystatin_dom"/>
</dbReference>
<evidence type="ECO:0000256" key="4">
    <source>
        <dbReference type="ARBA" id="ARBA00023157"/>
    </source>
</evidence>
<evidence type="ECO:0000256" key="5">
    <source>
        <dbReference type="ARBA" id="ARBA00023180"/>
    </source>
</evidence>
<feature type="domain" description="Cystatin kininogen-type" evidence="8">
    <location>
        <begin position="157"/>
        <end position="262"/>
    </location>
</feature>
<dbReference type="OMA" id="SKPWTEC"/>
<reference evidence="9" key="2">
    <citation type="submission" date="2025-09" db="UniProtKB">
        <authorList>
            <consortium name="Ensembl"/>
        </authorList>
    </citation>
    <scope>IDENTIFICATION</scope>
</reference>
<dbReference type="GeneTree" id="ENSGT00950000182930"/>
<dbReference type="GO" id="GO:0004869">
    <property type="term" value="F:cysteine-type endopeptidase inhibitor activity"/>
    <property type="evidence" value="ECO:0007669"/>
    <property type="project" value="UniProtKB-KW"/>
</dbReference>
<name>A0A3Q3AK03_KRYMA</name>
<keyword evidence="1" id="KW-0646">Protease inhibitor</keyword>
<feature type="domain" description="Cystatin kininogen-type" evidence="8">
    <location>
        <begin position="36"/>
        <end position="139"/>
    </location>
</feature>
<dbReference type="Pfam" id="PF00031">
    <property type="entry name" value="Cystatin"/>
    <property type="match status" value="2"/>
</dbReference>
<dbReference type="GO" id="GO:0007204">
    <property type="term" value="P:positive regulation of cytosolic calcium ion concentration"/>
    <property type="evidence" value="ECO:0007669"/>
    <property type="project" value="TreeGrafter"/>
</dbReference>
<evidence type="ECO:0000256" key="7">
    <source>
        <dbReference type="SAM" id="SignalP"/>
    </source>
</evidence>
<dbReference type="GO" id="GO:0072562">
    <property type="term" value="C:blood microparticle"/>
    <property type="evidence" value="ECO:0007669"/>
    <property type="project" value="TreeGrafter"/>
</dbReference>
<feature type="region of interest" description="Disordered" evidence="6">
    <location>
        <begin position="277"/>
        <end position="361"/>
    </location>
</feature>
<feature type="compositionally biased region" description="Low complexity" evidence="6">
    <location>
        <begin position="277"/>
        <end position="297"/>
    </location>
</feature>
<feature type="chain" id="PRO_5018688605" evidence="7">
    <location>
        <begin position="23"/>
        <end position="361"/>
    </location>
</feature>
<evidence type="ECO:0000259" key="8">
    <source>
        <dbReference type="PROSITE" id="PS51647"/>
    </source>
</evidence>
<protein>
    <submittedName>
        <fullName evidence="9">Kininogen 1</fullName>
    </submittedName>
</protein>
<dbReference type="FunFam" id="3.10.450.10:FF:000002">
    <property type="entry name" value="Kininogen 1"/>
    <property type="match status" value="1"/>
</dbReference>
<keyword evidence="4" id="KW-1015">Disulfide bond</keyword>
<dbReference type="GeneID" id="108238425"/>
<dbReference type="AlphaFoldDB" id="A0A3Q3AK03"/>
<dbReference type="Ensembl" id="ENSKMAT00000011893.1">
    <property type="protein sequence ID" value="ENSKMAP00000011714.1"/>
    <property type="gene ID" value="ENSKMAG00000008822.1"/>
</dbReference>
<dbReference type="SUPFAM" id="SSF54403">
    <property type="entry name" value="Cystatin/monellin"/>
    <property type="match status" value="2"/>
</dbReference>
<dbReference type="Proteomes" id="UP000264800">
    <property type="component" value="Unplaced"/>
</dbReference>
<dbReference type="KEGG" id="kmr:108238425"/>
<dbReference type="InterPro" id="IPR046350">
    <property type="entry name" value="Cystatin_sf"/>
</dbReference>
<feature type="compositionally biased region" description="Basic and acidic residues" evidence="6">
    <location>
        <begin position="300"/>
        <end position="311"/>
    </location>
</feature>
<dbReference type="PROSITE" id="PS51647">
    <property type="entry name" value="CYSTATIN_KININOGEN"/>
    <property type="match status" value="2"/>
</dbReference>
<evidence type="ECO:0000256" key="2">
    <source>
        <dbReference type="ARBA" id="ARBA00022704"/>
    </source>
</evidence>
<keyword evidence="2" id="KW-0789">Thiol protease inhibitor</keyword>
<feature type="compositionally biased region" description="Basic residues" evidence="6">
    <location>
        <begin position="332"/>
        <end position="341"/>
    </location>
</feature>
<evidence type="ECO:0000256" key="6">
    <source>
        <dbReference type="SAM" id="MobiDB-lite"/>
    </source>
</evidence>
<organism evidence="9 10">
    <name type="scientific">Kryptolebias marmoratus</name>
    <name type="common">Mangrove killifish</name>
    <name type="synonym">Rivulus marmoratus</name>
    <dbReference type="NCBI Taxonomy" id="37003"/>
    <lineage>
        <taxon>Eukaryota</taxon>
        <taxon>Metazoa</taxon>
        <taxon>Chordata</taxon>
        <taxon>Craniata</taxon>
        <taxon>Vertebrata</taxon>
        <taxon>Euteleostomi</taxon>
        <taxon>Actinopterygii</taxon>
        <taxon>Neopterygii</taxon>
        <taxon>Teleostei</taxon>
        <taxon>Neoteleostei</taxon>
        <taxon>Acanthomorphata</taxon>
        <taxon>Ovalentaria</taxon>
        <taxon>Atherinomorphae</taxon>
        <taxon>Cyprinodontiformes</taxon>
        <taxon>Rivulidae</taxon>
        <taxon>Kryptolebias</taxon>
    </lineage>
</organism>
<dbReference type="Gene3D" id="3.10.450.10">
    <property type="match status" value="2"/>
</dbReference>
<proteinExistence type="predicted"/>
<dbReference type="GO" id="GO:0030195">
    <property type="term" value="P:negative regulation of blood coagulation"/>
    <property type="evidence" value="ECO:0007669"/>
    <property type="project" value="TreeGrafter"/>
</dbReference>
<dbReference type="CDD" id="cd00042">
    <property type="entry name" value="CY"/>
    <property type="match status" value="1"/>
</dbReference>
<keyword evidence="5" id="KW-0325">Glycoprotein</keyword>
<evidence type="ECO:0000256" key="3">
    <source>
        <dbReference type="ARBA" id="ARBA00022729"/>
    </source>
</evidence>
<dbReference type="InterPro" id="IPR027358">
    <property type="entry name" value="Kininogen-type_cystatin_dom"/>
</dbReference>
<dbReference type="PANTHER" id="PTHR13814">
    <property type="entry name" value="FETUIN"/>
    <property type="match status" value="1"/>
</dbReference>
<dbReference type="STRING" id="37003.ENSKMAP00000011714"/>
<dbReference type="InterPro" id="IPR050735">
    <property type="entry name" value="Kininogen_Fetuin_HRG"/>
</dbReference>
<reference evidence="9" key="1">
    <citation type="submission" date="2025-08" db="UniProtKB">
        <authorList>
            <consortium name="Ensembl"/>
        </authorList>
    </citation>
    <scope>IDENTIFICATION</scope>
</reference>
<keyword evidence="10" id="KW-1185">Reference proteome</keyword>
<dbReference type="OrthoDB" id="9937817at2759"/>
<dbReference type="SMART" id="SM00043">
    <property type="entry name" value="CY"/>
    <property type="match status" value="2"/>
</dbReference>
<feature type="signal peptide" evidence="7">
    <location>
        <begin position="1"/>
        <end position="22"/>
    </location>
</feature>
<evidence type="ECO:0000313" key="9">
    <source>
        <dbReference type="Ensembl" id="ENSKMAP00000011714.1"/>
    </source>
</evidence>
<evidence type="ECO:0000313" key="10">
    <source>
        <dbReference type="Proteomes" id="UP000264800"/>
    </source>
</evidence>
<dbReference type="RefSeq" id="XP_017275996.1">
    <property type="nucleotide sequence ID" value="XM_017420507.3"/>
</dbReference>
<dbReference type="PANTHER" id="PTHR13814:SF12">
    <property type="entry name" value="KININOGEN-1"/>
    <property type="match status" value="1"/>
</dbReference>
<evidence type="ECO:0000256" key="1">
    <source>
        <dbReference type="ARBA" id="ARBA00022690"/>
    </source>
</evidence>
<keyword evidence="3 7" id="KW-0732">Signal</keyword>